<feature type="transmembrane region" description="Helical" evidence="7">
    <location>
        <begin position="74"/>
        <end position="95"/>
    </location>
</feature>
<evidence type="ECO:0000313" key="8">
    <source>
        <dbReference type="EMBL" id="SDW37352.1"/>
    </source>
</evidence>
<keyword evidence="5 7" id="KW-1133">Transmembrane helix</keyword>
<dbReference type="STRING" id="1122204.SAMN05421781_1184"/>
<feature type="transmembrane region" description="Helical" evidence="7">
    <location>
        <begin position="131"/>
        <end position="148"/>
    </location>
</feature>
<proteinExistence type="inferred from homology"/>
<dbReference type="PANTHER" id="PTHR43337">
    <property type="entry name" value="XANTHINE/URACIL PERMEASE C887.17-RELATED"/>
    <property type="match status" value="1"/>
</dbReference>
<dbReference type="GO" id="GO:0005345">
    <property type="term" value="F:purine nucleobase transmembrane transporter activity"/>
    <property type="evidence" value="ECO:0007669"/>
    <property type="project" value="TreeGrafter"/>
</dbReference>
<feature type="transmembrane region" description="Helical" evidence="7">
    <location>
        <begin position="368"/>
        <end position="391"/>
    </location>
</feature>
<dbReference type="InterPro" id="IPR045018">
    <property type="entry name" value="Azg-like"/>
</dbReference>
<keyword evidence="4 7" id="KW-0812">Transmembrane</keyword>
<protein>
    <submittedName>
        <fullName evidence="8">Putative MFS transporter, AGZA family, xanthine/uracil permease</fullName>
    </submittedName>
</protein>
<name>A0A1H2T0I3_9BACI</name>
<keyword evidence="9" id="KW-1185">Reference proteome</keyword>
<evidence type="ECO:0000313" key="9">
    <source>
        <dbReference type="Proteomes" id="UP000199488"/>
    </source>
</evidence>
<feature type="transmembrane region" description="Helical" evidence="7">
    <location>
        <begin position="168"/>
        <end position="186"/>
    </location>
</feature>
<dbReference type="Proteomes" id="UP000199488">
    <property type="component" value="Unassembled WGS sequence"/>
</dbReference>
<feature type="transmembrane region" description="Helical" evidence="7">
    <location>
        <begin position="309"/>
        <end position="330"/>
    </location>
</feature>
<dbReference type="InterPro" id="IPR006043">
    <property type="entry name" value="NCS2"/>
</dbReference>
<feature type="transmembrane region" description="Helical" evidence="7">
    <location>
        <begin position="403"/>
        <end position="421"/>
    </location>
</feature>
<feature type="transmembrane region" description="Helical" evidence="7">
    <location>
        <begin position="193"/>
        <end position="211"/>
    </location>
</feature>
<dbReference type="AlphaFoldDB" id="A0A1H2T0I3"/>
<evidence type="ECO:0000256" key="6">
    <source>
        <dbReference type="ARBA" id="ARBA00023136"/>
    </source>
</evidence>
<comment type="similarity">
    <text evidence="2">Belongs to the nucleobase:cation symporter-2 (NCS2) (TC 2.A.40) family. Azg-like subfamily.</text>
</comment>
<evidence type="ECO:0000256" key="7">
    <source>
        <dbReference type="SAM" id="Phobius"/>
    </source>
</evidence>
<organism evidence="8 9">
    <name type="scientific">Marinococcus luteus</name>
    <dbReference type="NCBI Taxonomy" id="1122204"/>
    <lineage>
        <taxon>Bacteria</taxon>
        <taxon>Bacillati</taxon>
        <taxon>Bacillota</taxon>
        <taxon>Bacilli</taxon>
        <taxon>Bacillales</taxon>
        <taxon>Bacillaceae</taxon>
        <taxon>Marinococcus</taxon>
    </lineage>
</organism>
<dbReference type="OrthoDB" id="9808458at2"/>
<dbReference type="GO" id="GO:0005886">
    <property type="term" value="C:plasma membrane"/>
    <property type="evidence" value="ECO:0007669"/>
    <property type="project" value="TreeGrafter"/>
</dbReference>
<comment type="subcellular location">
    <subcellularLocation>
        <location evidence="1">Membrane</location>
        <topology evidence="1">Multi-pass membrane protein</topology>
    </subcellularLocation>
</comment>
<gene>
    <name evidence="8" type="ORF">SAMN05421781_1184</name>
</gene>
<evidence type="ECO:0000256" key="5">
    <source>
        <dbReference type="ARBA" id="ARBA00022989"/>
    </source>
</evidence>
<evidence type="ECO:0000256" key="1">
    <source>
        <dbReference type="ARBA" id="ARBA00004141"/>
    </source>
</evidence>
<evidence type="ECO:0000256" key="3">
    <source>
        <dbReference type="ARBA" id="ARBA00022448"/>
    </source>
</evidence>
<sequence length="425" mass="44849">MLKKLFQLEDHQTTVKKEWTAGLTSFFTIAYILIVNPAILSDTGMPYEFALLATALVTAFGCLLIGLWGNAPIILTPGMGVNAFFAYTLVIGMGWTWQQGLAIVLLSGVLFLITALTPLAGKLAKAVPLSLKQGITVGIGVFLTFIGLQKGGLVQGDAETFVALGNLAEPAAMLTLFGLVIMLMLVVRKVKGAFLIGIAVISLAAGLFGISSGSAGEATETTGAYASVFTAADFSAWSSIPFWTAVFSLTMIIVFESMGLLHGLLERKEKFGRSYQAAAVTAFGSGFLGTSPTIPAAESAAGVAEGGKTGLTAVVTGLLFLVALLFTPLLGFIPESAIAPVLIIVGGMMVQEIRHISFDDASEWFPAYLVIGIIPLTYSIADGIAFGFIAYPLLKMALGSPRAVSPVMYAISFLFFLHYVFTYMV</sequence>
<dbReference type="PANTHER" id="PTHR43337:SF2">
    <property type="entry name" value="XANTHINE_URACIL PERMEASE"/>
    <property type="match status" value="1"/>
</dbReference>
<reference evidence="8 9" key="1">
    <citation type="submission" date="2016-10" db="EMBL/GenBank/DDBJ databases">
        <authorList>
            <person name="de Groot N.N."/>
        </authorList>
    </citation>
    <scope>NUCLEOTIDE SEQUENCE [LARGE SCALE GENOMIC DNA]</scope>
    <source>
        <strain evidence="8 9">DSM 23126</strain>
    </source>
</reference>
<feature type="transmembrane region" description="Helical" evidence="7">
    <location>
        <begin position="46"/>
        <end position="67"/>
    </location>
</feature>
<evidence type="ECO:0000256" key="4">
    <source>
        <dbReference type="ARBA" id="ARBA00022692"/>
    </source>
</evidence>
<feature type="transmembrane region" description="Helical" evidence="7">
    <location>
        <begin position="21"/>
        <end position="40"/>
    </location>
</feature>
<feature type="transmembrane region" description="Helical" evidence="7">
    <location>
        <begin position="277"/>
        <end position="297"/>
    </location>
</feature>
<dbReference type="RefSeq" id="WP_091612401.1">
    <property type="nucleotide sequence ID" value="NZ_FNNC01000002.1"/>
</dbReference>
<feature type="transmembrane region" description="Helical" evidence="7">
    <location>
        <begin position="101"/>
        <end position="119"/>
    </location>
</feature>
<dbReference type="EMBL" id="FNNC01000002">
    <property type="protein sequence ID" value="SDW37352.1"/>
    <property type="molecule type" value="Genomic_DNA"/>
</dbReference>
<evidence type="ECO:0000256" key="2">
    <source>
        <dbReference type="ARBA" id="ARBA00005697"/>
    </source>
</evidence>
<feature type="transmembrane region" description="Helical" evidence="7">
    <location>
        <begin position="242"/>
        <end position="265"/>
    </location>
</feature>
<dbReference type="Pfam" id="PF00860">
    <property type="entry name" value="Xan_ur_permease"/>
    <property type="match status" value="1"/>
</dbReference>
<accession>A0A1H2T0I3</accession>
<keyword evidence="3" id="KW-0813">Transport</keyword>
<keyword evidence="6 7" id="KW-0472">Membrane</keyword>
<feature type="transmembrane region" description="Helical" evidence="7">
    <location>
        <begin position="337"/>
        <end position="356"/>
    </location>
</feature>